<dbReference type="Proteomes" id="UP000272025">
    <property type="component" value="Unassembled WGS sequence"/>
</dbReference>
<sequence>MSSVVQERRCGARETCPVQGLVRNRFRLNDLEYFPRQLDVAAIFRDDGLKTSTNLAFDFLRSLREPWDVQPTPPAKAVIIGTTVSASLTPFTRGAKGAEEEVVPAANKYEDMPKGLTTDQLDNRTTTAMTSNDAVSSKAEEAQAINAQTERTTTRQALREARFSNHKSTRGHNVQTEAEFERMYAARNRAASSCAHTVNHDRFHFDHHPKYIPRNIAYREPFPHQTSNRHPSDLDNDGPDSACGFTRHT</sequence>
<reference evidence="2 3" key="1">
    <citation type="journal article" date="2018" name="Mol. Ecol.">
        <title>The obligate alkalophilic soda-lake fungus Sodiomyces alkalinus has shifted to a protein diet.</title>
        <authorList>
            <person name="Grum-Grzhimaylo A.A."/>
            <person name="Falkoski D.L."/>
            <person name="van den Heuvel J."/>
            <person name="Valero-Jimenez C.A."/>
            <person name="Min B."/>
            <person name="Choi I.G."/>
            <person name="Lipzen A."/>
            <person name="Daum C.G."/>
            <person name="Aanen D.K."/>
            <person name="Tsang A."/>
            <person name="Henrissat B."/>
            <person name="Bilanenko E.N."/>
            <person name="de Vries R.P."/>
            <person name="van Kan J.A.L."/>
            <person name="Grigoriev I.V."/>
            <person name="Debets A.J.M."/>
        </authorList>
    </citation>
    <scope>NUCLEOTIDE SEQUENCE [LARGE SCALE GENOMIC DNA]</scope>
    <source>
        <strain evidence="2 3">F11</strain>
    </source>
</reference>
<dbReference type="EMBL" id="ML119061">
    <property type="protein sequence ID" value="ROT35617.1"/>
    <property type="molecule type" value="Genomic_DNA"/>
</dbReference>
<dbReference type="RefSeq" id="XP_028463423.1">
    <property type="nucleotide sequence ID" value="XM_028614559.1"/>
</dbReference>
<gene>
    <name evidence="2" type="ORF">SODALDRAFT_363471</name>
</gene>
<evidence type="ECO:0000256" key="1">
    <source>
        <dbReference type="SAM" id="MobiDB-lite"/>
    </source>
</evidence>
<accession>A0A3N2PM54</accession>
<protein>
    <submittedName>
        <fullName evidence="2">Uncharacterized protein</fullName>
    </submittedName>
</protein>
<keyword evidence="3" id="KW-1185">Reference proteome</keyword>
<evidence type="ECO:0000313" key="2">
    <source>
        <dbReference type="EMBL" id="ROT35617.1"/>
    </source>
</evidence>
<evidence type="ECO:0000313" key="3">
    <source>
        <dbReference type="Proteomes" id="UP000272025"/>
    </source>
</evidence>
<feature type="region of interest" description="Disordered" evidence="1">
    <location>
        <begin position="221"/>
        <end position="249"/>
    </location>
</feature>
<proteinExistence type="predicted"/>
<dbReference type="GeneID" id="39583037"/>
<dbReference type="AlphaFoldDB" id="A0A3N2PM54"/>
<organism evidence="2 3">
    <name type="scientific">Sodiomyces alkalinus (strain CBS 110278 / VKM F-3762 / F11)</name>
    <name type="common">Alkaliphilic filamentous fungus</name>
    <dbReference type="NCBI Taxonomy" id="1314773"/>
    <lineage>
        <taxon>Eukaryota</taxon>
        <taxon>Fungi</taxon>
        <taxon>Dikarya</taxon>
        <taxon>Ascomycota</taxon>
        <taxon>Pezizomycotina</taxon>
        <taxon>Sordariomycetes</taxon>
        <taxon>Hypocreomycetidae</taxon>
        <taxon>Glomerellales</taxon>
        <taxon>Plectosphaerellaceae</taxon>
        <taxon>Sodiomyces</taxon>
    </lineage>
</organism>
<name>A0A3N2PM54_SODAK</name>